<sequence>MKIIDSVEDRELEEAKISDQEVLKVDECYHVDVAVIEVLVVFESVDAGVDVLHSAFHYDPFGSVEEVEVLVDVVVVPCVPLSFHTSCVVAGVSVEVPVVLAFHLDPVRVVRGWICCISEISLNNWSVNRVQ</sequence>
<reference evidence="1 2" key="1">
    <citation type="submission" date="2019-12" db="EMBL/GenBank/DDBJ databases">
        <title>Chromosome-level assembly of the Caenorhabditis remanei genome.</title>
        <authorList>
            <person name="Teterina A.A."/>
            <person name="Willis J.H."/>
            <person name="Phillips P.C."/>
        </authorList>
    </citation>
    <scope>NUCLEOTIDE SEQUENCE [LARGE SCALE GENOMIC DNA]</scope>
    <source>
        <strain evidence="1 2">PX506</strain>
        <tissue evidence="1">Whole organism</tissue>
    </source>
</reference>
<accession>A0A6A5HSJ3</accession>
<comment type="caution">
    <text evidence="1">The sequence shown here is derived from an EMBL/GenBank/DDBJ whole genome shotgun (WGS) entry which is preliminary data.</text>
</comment>
<dbReference type="AlphaFoldDB" id="A0A6A5HSJ3"/>
<dbReference type="CTD" id="78773355"/>
<dbReference type="RefSeq" id="XP_053592036.1">
    <property type="nucleotide sequence ID" value="XM_053723391.1"/>
</dbReference>
<dbReference type="GeneID" id="78773355"/>
<organism evidence="1 2">
    <name type="scientific">Caenorhabditis remanei</name>
    <name type="common">Caenorhabditis vulgaris</name>
    <dbReference type="NCBI Taxonomy" id="31234"/>
    <lineage>
        <taxon>Eukaryota</taxon>
        <taxon>Metazoa</taxon>
        <taxon>Ecdysozoa</taxon>
        <taxon>Nematoda</taxon>
        <taxon>Chromadorea</taxon>
        <taxon>Rhabditida</taxon>
        <taxon>Rhabditina</taxon>
        <taxon>Rhabditomorpha</taxon>
        <taxon>Rhabditoidea</taxon>
        <taxon>Rhabditidae</taxon>
        <taxon>Peloderinae</taxon>
        <taxon>Caenorhabditis</taxon>
    </lineage>
</organism>
<dbReference type="Proteomes" id="UP000483820">
    <property type="component" value="Chromosome I"/>
</dbReference>
<dbReference type="KEGG" id="crq:GCK72_002364"/>
<name>A0A6A5HSJ3_CAERE</name>
<evidence type="ECO:0000313" key="2">
    <source>
        <dbReference type="Proteomes" id="UP000483820"/>
    </source>
</evidence>
<dbReference type="EMBL" id="WUAV01000001">
    <property type="protein sequence ID" value="KAF1770545.1"/>
    <property type="molecule type" value="Genomic_DNA"/>
</dbReference>
<proteinExistence type="predicted"/>
<gene>
    <name evidence="1" type="ORF">GCK72_002364</name>
</gene>
<evidence type="ECO:0000313" key="1">
    <source>
        <dbReference type="EMBL" id="KAF1770545.1"/>
    </source>
</evidence>
<protein>
    <submittedName>
        <fullName evidence="1">Uncharacterized protein</fullName>
    </submittedName>
</protein>